<comment type="caution">
    <text evidence="1">The sequence shown here is derived from an EMBL/GenBank/DDBJ whole genome shotgun (WGS) entry which is preliminary data.</text>
</comment>
<dbReference type="Proteomes" id="UP000317238">
    <property type="component" value="Unassembled WGS sequence"/>
</dbReference>
<organism evidence="1 2">
    <name type="scientific">Crateriforma conspicua</name>
    <dbReference type="NCBI Taxonomy" id="2527996"/>
    <lineage>
        <taxon>Bacteria</taxon>
        <taxon>Pseudomonadati</taxon>
        <taxon>Planctomycetota</taxon>
        <taxon>Planctomycetia</taxon>
        <taxon>Planctomycetales</taxon>
        <taxon>Planctomycetaceae</taxon>
        <taxon>Crateriforma</taxon>
    </lineage>
</organism>
<evidence type="ECO:0000313" key="2">
    <source>
        <dbReference type="Proteomes" id="UP000317238"/>
    </source>
</evidence>
<evidence type="ECO:0000313" key="1">
    <source>
        <dbReference type="EMBL" id="TWT70665.1"/>
    </source>
</evidence>
<sequence>MKTILRFCGEPISAGVAAPDMLFLTHPFLGFRLPTPKDA</sequence>
<accession>A0A5C5Y8R3</accession>
<reference evidence="1 2" key="1">
    <citation type="submission" date="2019-02" db="EMBL/GenBank/DDBJ databases">
        <title>Deep-cultivation of Planctomycetes and their phenomic and genomic characterization uncovers novel biology.</title>
        <authorList>
            <person name="Wiegand S."/>
            <person name="Jogler M."/>
            <person name="Boedeker C."/>
            <person name="Pinto D."/>
            <person name="Vollmers J."/>
            <person name="Rivas-Marin E."/>
            <person name="Kohn T."/>
            <person name="Peeters S.H."/>
            <person name="Heuer A."/>
            <person name="Rast P."/>
            <person name="Oberbeckmann S."/>
            <person name="Bunk B."/>
            <person name="Jeske O."/>
            <person name="Meyerdierks A."/>
            <person name="Storesund J.E."/>
            <person name="Kallscheuer N."/>
            <person name="Luecker S."/>
            <person name="Lage O.M."/>
            <person name="Pohl T."/>
            <person name="Merkel B.J."/>
            <person name="Hornburger P."/>
            <person name="Mueller R.-W."/>
            <person name="Bruemmer F."/>
            <person name="Labrenz M."/>
            <person name="Spormann A.M."/>
            <person name="Op Den Camp H."/>
            <person name="Overmann J."/>
            <person name="Amann R."/>
            <person name="Jetten M.S.M."/>
            <person name="Mascher T."/>
            <person name="Medema M.H."/>
            <person name="Devos D.P."/>
            <person name="Kaster A.-K."/>
            <person name="Ovreas L."/>
            <person name="Rohde M."/>
            <person name="Galperin M.Y."/>
            <person name="Jogler C."/>
        </authorList>
    </citation>
    <scope>NUCLEOTIDE SEQUENCE [LARGE SCALE GENOMIC DNA]</scope>
    <source>
        <strain evidence="1 2">Pan14r</strain>
    </source>
</reference>
<dbReference type="AlphaFoldDB" id="A0A5C5Y8R3"/>
<gene>
    <name evidence="1" type="ORF">Pan14r_29720</name>
</gene>
<proteinExistence type="predicted"/>
<protein>
    <submittedName>
        <fullName evidence="1">Uncharacterized protein</fullName>
    </submittedName>
</protein>
<name>A0A5C5Y8R3_9PLAN</name>
<keyword evidence="2" id="KW-1185">Reference proteome</keyword>
<dbReference type="EMBL" id="SJPL01000001">
    <property type="protein sequence ID" value="TWT70665.1"/>
    <property type="molecule type" value="Genomic_DNA"/>
</dbReference>